<name>A0A7X0EWN7_9ACTN</name>
<accession>A0A7X0EWN7</accession>
<dbReference type="Proteomes" id="UP000583800">
    <property type="component" value="Unassembled WGS sequence"/>
</dbReference>
<protein>
    <submittedName>
        <fullName evidence="1">Uncharacterized protein</fullName>
    </submittedName>
</protein>
<keyword evidence="2" id="KW-1185">Reference proteome</keyword>
<organism evidence="1 2">
    <name type="scientific">Nonomuraea muscovyensis</name>
    <dbReference type="NCBI Taxonomy" id="1124761"/>
    <lineage>
        <taxon>Bacteria</taxon>
        <taxon>Bacillati</taxon>
        <taxon>Actinomycetota</taxon>
        <taxon>Actinomycetes</taxon>
        <taxon>Streptosporangiales</taxon>
        <taxon>Streptosporangiaceae</taxon>
        <taxon>Nonomuraea</taxon>
    </lineage>
</organism>
<evidence type="ECO:0000313" key="2">
    <source>
        <dbReference type="Proteomes" id="UP000583800"/>
    </source>
</evidence>
<comment type="caution">
    <text evidence="1">The sequence shown here is derived from an EMBL/GenBank/DDBJ whole genome shotgun (WGS) entry which is preliminary data.</text>
</comment>
<dbReference type="AlphaFoldDB" id="A0A7X0EWN7"/>
<gene>
    <name evidence="1" type="ORF">FHU36_001018</name>
</gene>
<proteinExistence type="predicted"/>
<reference evidence="1 2" key="1">
    <citation type="submission" date="2020-08" db="EMBL/GenBank/DDBJ databases">
        <title>Sequencing the genomes of 1000 actinobacteria strains.</title>
        <authorList>
            <person name="Klenk H.-P."/>
        </authorList>
    </citation>
    <scope>NUCLEOTIDE SEQUENCE [LARGE SCALE GENOMIC DNA]</scope>
    <source>
        <strain evidence="1 2">DSM 45913</strain>
    </source>
</reference>
<evidence type="ECO:0000313" key="1">
    <source>
        <dbReference type="EMBL" id="MBB6344509.1"/>
    </source>
</evidence>
<dbReference type="EMBL" id="JACHJB010000001">
    <property type="protein sequence ID" value="MBB6344509.1"/>
    <property type="molecule type" value="Genomic_DNA"/>
</dbReference>
<sequence>MTMPLQAISHYERLLNEHPWMRDGFHWTVVRTSAAPPSIEEIGERLSSSAEAGVEEEVDVASGADLYLPRTVVSVDRQEGGYFLFQSQDGGIDDPAVLCELSERDGPVWSITSILHKHKYTYVTDGEIRWTWREFPRGERPNVDENVVFVEKACEDMGLPFGLAALMAVVELGSGVSMDLNWPHAPRPAVVLDDPLW</sequence>
<dbReference type="RefSeq" id="WP_185082613.1">
    <property type="nucleotide sequence ID" value="NZ_JACHJB010000001.1"/>
</dbReference>